<feature type="transmembrane region" description="Helical" evidence="1">
    <location>
        <begin position="69"/>
        <end position="89"/>
    </location>
</feature>
<keyword evidence="1" id="KW-0812">Transmembrane</keyword>
<dbReference type="AlphaFoldDB" id="A0A934MEX1"/>
<gene>
    <name evidence="2" type="ORF">ILP92_14150</name>
</gene>
<keyword evidence="1" id="KW-0472">Membrane</keyword>
<protein>
    <submittedName>
        <fullName evidence="2">Ceramidase domain-containing protein</fullName>
    </submittedName>
</protein>
<feature type="transmembrane region" description="Helical" evidence="1">
    <location>
        <begin position="46"/>
        <end position="63"/>
    </location>
</feature>
<name>A0A934MEX1_9RHOB</name>
<keyword evidence="3" id="KW-1185">Reference proteome</keyword>
<feature type="transmembrane region" description="Helical" evidence="1">
    <location>
        <begin position="126"/>
        <end position="145"/>
    </location>
</feature>
<feature type="transmembrane region" description="Helical" evidence="1">
    <location>
        <begin position="22"/>
        <end position="39"/>
    </location>
</feature>
<proteinExistence type="predicted"/>
<dbReference type="Proteomes" id="UP000642488">
    <property type="component" value="Unassembled WGS sequence"/>
</dbReference>
<keyword evidence="1" id="KW-1133">Transmembrane helix</keyword>
<sequence>MDLTRAIDGYCERMGPGLLAEPANALTNVAFLVVALWLWRRSRGIERVLCAVLAAIGLGSGLFHTYAVAWAALADTIPIAVFILLYVFAAHRHFLGWSAPWSMLGVAAFVPYLVLAARGFAALPGFAISAAYWPVPLAIAGYGVWLSRDLPHVARGLWIGAAILSLSLVARSLDAPLCDSLPLGTHFMWHLLNAVMLGWMIGVLRRQRLERGGQGR</sequence>
<dbReference type="EMBL" id="JAEKPD010000015">
    <property type="protein sequence ID" value="MBJ3763891.1"/>
    <property type="molecule type" value="Genomic_DNA"/>
</dbReference>
<evidence type="ECO:0000256" key="1">
    <source>
        <dbReference type="SAM" id="Phobius"/>
    </source>
</evidence>
<comment type="caution">
    <text evidence="2">The sequence shown here is derived from an EMBL/GenBank/DDBJ whole genome shotgun (WGS) entry which is preliminary data.</text>
</comment>
<feature type="transmembrane region" description="Helical" evidence="1">
    <location>
        <begin position="101"/>
        <end position="120"/>
    </location>
</feature>
<dbReference type="RefSeq" id="WP_198917067.1">
    <property type="nucleotide sequence ID" value="NZ_JAEKPD010000015.1"/>
</dbReference>
<reference evidence="2" key="1">
    <citation type="submission" date="2020-12" db="EMBL/GenBank/DDBJ databases">
        <title>Bacterial taxonomy.</title>
        <authorList>
            <person name="Pan X."/>
        </authorList>
    </citation>
    <scope>NUCLEOTIDE SEQUENCE</scope>
    <source>
        <strain evidence="2">KCTC 52957</strain>
    </source>
</reference>
<feature type="transmembrane region" description="Helical" evidence="1">
    <location>
        <begin position="187"/>
        <end position="204"/>
    </location>
</feature>
<evidence type="ECO:0000313" key="2">
    <source>
        <dbReference type="EMBL" id="MBJ3763891.1"/>
    </source>
</evidence>
<evidence type="ECO:0000313" key="3">
    <source>
        <dbReference type="Proteomes" id="UP000642488"/>
    </source>
</evidence>
<accession>A0A934MEX1</accession>
<feature type="transmembrane region" description="Helical" evidence="1">
    <location>
        <begin position="157"/>
        <end position="175"/>
    </location>
</feature>
<organism evidence="2 3">
    <name type="scientific">Palleronia pontilimi</name>
    <dbReference type="NCBI Taxonomy" id="1964209"/>
    <lineage>
        <taxon>Bacteria</taxon>
        <taxon>Pseudomonadati</taxon>
        <taxon>Pseudomonadota</taxon>
        <taxon>Alphaproteobacteria</taxon>
        <taxon>Rhodobacterales</taxon>
        <taxon>Roseobacteraceae</taxon>
        <taxon>Palleronia</taxon>
    </lineage>
</organism>